<evidence type="ECO:0000313" key="1">
    <source>
        <dbReference type="EMBL" id="KAL3771578.1"/>
    </source>
</evidence>
<name>A0ABD3N8C1_9STRA</name>
<dbReference type="PANTHER" id="PTHR34123">
    <property type="entry name" value="OS04G0578200 PROTEIN"/>
    <property type="match status" value="1"/>
</dbReference>
<comment type="caution">
    <text evidence="1">The sequence shown here is derived from an EMBL/GenBank/DDBJ whole genome shotgun (WGS) entry which is preliminary data.</text>
</comment>
<accession>A0ABD3N8C1</accession>
<dbReference type="EMBL" id="JALLBG020000023">
    <property type="protein sequence ID" value="KAL3771578.1"/>
    <property type="molecule type" value="Genomic_DNA"/>
</dbReference>
<dbReference type="PANTHER" id="PTHR34123:SF1">
    <property type="entry name" value="OS04G0578200 PROTEIN"/>
    <property type="match status" value="1"/>
</dbReference>
<evidence type="ECO:0000313" key="2">
    <source>
        <dbReference type="Proteomes" id="UP001530293"/>
    </source>
</evidence>
<dbReference type="AlphaFoldDB" id="A0ABD3N8C1"/>
<gene>
    <name evidence="1" type="ORF">ACHAWU_003753</name>
</gene>
<proteinExistence type="predicted"/>
<protein>
    <submittedName>
        <fullName evidence="1">Uncharacterized protein</fullName>
    </submittedName>
</protein>
<organism evidence="1 2">
    <name type="scientific">Discostella pseudostelligera</name>
    <dbReference type="NCBI Taxonomy" id="259834"/>
    <lineage>
        <taxon>Eukaryota</taxon>
        <taxon>Sar</taxon>
        <taxon>Stramenopiles</taxon>
        <taxon>Ochrophyta</taxon>
        <taxon>Bacillariophyta</taxon>
        <taxon>Coscinodiscophyceae</taxon>
        <taxon>Thalassiosirophycidae</taxon>
        <taxon>Stephanodiscales</taxon>
        <taxon>Stephanodiscaceae</taxon>
        <taxon>Discostella</taxon>
    </lineage>
</organism>
<reference evidence="1 2" key="1">
    <citation type="submission" date="2024-10" db="EMBL/GenBank/DDBJ databases">
        <title>Updated reference genomes for cyclostephanoid diatoms.</title>
        <authorList>
            <person name="Roberts W.R."/>
            <person name="Alverson A.J."/>
        </authorList>
    </citation>
    <scope>NUCLEOTIDE SEQUENCE [LARGE SCALE GENOMIC DNA]</scope>
    <source>
        <strain evidence="1 2">AJA232-27</strain>
    </source>
</reference>
<sequence length="299" mass="33262">MSRWSYYHNITIFICGLFLLEIVPHVFSFQADRSVALARHVQQRISSYSVVVVAATSGNGKGGDESDVRPGSNVDEYRNAPTAILSNFLQSSGGSTAVKTTIDPLADIDFNAPKQSPKLSLETLAAVLDYELYEKEWFVTGKINPIYFDDTFQFQDPDVKLTGVEEYARGVIKIFDQSTSRAQIISCVVNSTIPNTITVTWRLSGRVNIGPQGLPIKPYICYTDFTIDEESGLILFQEDRFDIPGWDILLSALFPFLIGKVTKEPAPEVEPRVVPMASIASKKETNDDIFGGIFRMLKL</sequence>
<dbReference type="Proteomes" id="UP001530293">
    <property type="component" value="Unassembled WGS sequence"/>
</dbReference>
<keyword evidence="2" id="KW-1185">Reference proteome</keyword>